<dbReference type="AlphaFoldDB" id="A0A168AD42"/>
<dbReference type="Proteomes" id="UP000076874">
    <property type="component" value="Unassembled WGS sequence"/>
</dbReference>
<feature type="domain" description="AtuA-like ferredoxin-fold" evidence="2">
    <location>
        <begin position="498"/>
        <end position="596"/>
    </location>
</feature>
<feature type="domain" description="Acyclic terpene utilisation N-terminal" evidence="1">
    <location>
        <begin position="7"/>
        <end position="451"/>
    </location>
</feature>
<dbReference type="PANTHER" id="PTHR47585:SF1">
    <property type="entry name" value="DUF1446 DOMAIN-CONTAINING PROTEIN"/>
    <property type="match status" value="1"/>
</dbReference>
<protein>
    <submittedName>
        <fullName evidence="3">DUF1446 domain containing protein</fullName>
    </submittedName>
</protein>
<dbReference type="Pfam" id="PF07287">
    <property type="entry name" value="AtuA"/>
    <property type="match status" value="1"/>
</dbReference>
<reference evidence="3 4" key="1">
    <citation type="journal article" date="2016" name="Genome Biol. Evol.">
        <title>Divergent and convergent evolution of fungal pathogenicity.</title>
        <authorList>
            <person name="Shang Y."/>
            <person name="Xiao G."/>
            <person name="Zheng P."/>
            <person name="Cen K."/>
            <person name="Zhan S."/>
            <person name="Wang C."/>
        </authorList>
    </citation>
    <scope>NUCLEOTIDE SEQUENCE [LARGE SCALE GENOMIC DNA]</scope>
    <source>
        <strain evidence="3 4">RCEF 264</strain>
    </source>
</reference>
<dbReference type="InterPro" id="IPR056362">
    <property type="entry name" value="AtuA-like_ferredoxin_dom"/>
</dbReference>
<name>A0A168AD42_9HYPO</name>
<comment type="caution">
    <text evidence="3">The sequence shown here is derived from an EMBL/GenBank/DDBJ whole genome shotgun (WGS) entry which is preliminary data.</text>
</comment>
<dbReference type="Pfam" id="PF23544">
    <property type="entry name" value="AtuA_ferredoxin"/>
    <property type="match status" value="1"/>
</dbReference>
<evidence type="ECO:0000259" key="2">
    <source>
        <dbReference type="Pfam" id="PF23544"/>
    </source>
</evidence>
<evidence type="ECO:0000313" key="4">
    <source>
        <dbReference type="Proteomes" id="UP000076874"/>
    </source>
</evidence>
<organism evidence="3 4">
    <name type="scientific">Niveomyces insectorum RCEF 264</name>
    <dbReference type="NCBI Taxonomy" id="1081102"/>
    <lineage>
        <taxon>Eukaryota</taxon>
        <taxon>Fungi</taxon>
        <taxon>Dikarya</taxon>
        <taxon>Ascomycota</taxon>
        <taxon>Pezizomycotina</taxon>
        <taxon>Sordariomycetes</taxon>
        <taxon>Hypocreomycetidae</taxon>
        <taxon>Hypocreales</taxon>
        <taxon>Cordycipitaceae</taxon>
        <taxon>Niveomyces</taxon>
    </lineage>
</organism>
<dbReference type="OrthoDB" id="10265871at2759"/>
<gene>
    <name evidence="3" type="ORF">SPI_00782</name>
</gene>
<accession>A0A168AD42</accession>
<dbReference type="InterPro" id="IPR010839">
    <property type="entry name" value="AtuA_N"/>
</dbReference>
<evidence type="ECO:0000259" key="1">
    <source>
        <dbReference type="Pfam" id="PF07287"/>
    </source>
</evidence>
<dbReference type="PANTHER" id="PTHR47585">
    <property type="match status" value="1"/>
</dbReference>
<keyword evidence="4" id="KW-1185">Reference proteome</keyword>
<proteinExistence type="predicted"/>
<sequence>MEPKRPIIIGNVSGAMEDCSDAMLRMVSDGYLDAISGDWLAELNIAWNAIRKYDDATKGYEVGFLEQLDDCIDIIAQKKIKVVSNAGALNTPECATKVQEICEAHGQGHLKIAYVEGDDISDIVVDAAKQAELGGITHLDHPGQTLASWGKKPLCGVAYFGGWGIVRALHEGADIVVCGRVTDASPVIALSAWWHGWSHEAWNELAGALVAGHLIECGPYVTGANFSGVRPYLDGLVDLGFPIAEIAYDGTTIITKHPAHAGFVDQFNVRAQFLYEIQGTEYINPDVLADIGNVRIENTNEKNRVRVSGAQGSPPPPTTKVIAVAMGGYQAEATFYMNGLDLDAKERFMRQQIEHAFKDVDLSALSIERYGSGVPNPSNQASGTVSVRVIVKAKTKEAIREDVFRKRIYALRMQFYAGYHMSLDFRTMSPKMFMELFPGLISFEKLPHRVVFVGRGSSPPIDIKHHGLTVPAPAPGQRPSYETAHPVDLASFGFTSRVPLGSVAFARSGDKGDNCNVGVYMRADEEYRWLQTYLTVPRIIALLGADYHDGVTVERCEFPRIKAVHFRFLDFLGGGAASSTRIDMLGKAVAEYLRSKYVDVPAKFLSSPISMG</sequence>
<evidence type="ECO:0000313" key="3">
    <source>
        <dbReference type="EMBL" id="OAA68587.1"/>
    </source>
</evidence>
<dbReference type="EMBL" id="AZHD01000001">
    <property type="protein sequence ID" value="OAA68587.1"/>
    <property type="molecule type" value="Genomic_DNA"/>
</dbReference>